<dbReference type="Pfam" id="PF12017">
    <property type="entry name" value="Tnp_P_element"/>
    <property type="match status" value="1"/>
</dbReference>
<reference evidence="3" key="1">
    <citation type="journal article" date="2023" name="PLoS Negl. Trop. Dis.">
        <title>A genome sequence for Biomphalaria pfeifferi, the major vector snail for the human-infecting parasite Schistosoma mansoni.</title>
        <authorList>
            <person name="Bu L."/>
            <person name="Lu L."/>
            <person name="Laidemitt M.R."/>
            <person name="Zhang S.M."/>
            <person name="Mutuku M."/>
            <person name="Mkoji G."/>
            <person name="Steinauer M."/>
            <person name="Loker E.S."/>
        </authorList>
    </citation>
    <scope>NUCLEOTIDE SEQUENCE</scope>
    <source>
        <strain evidence="3">KasaAsao</strain>
    </source>
</reference>
<evidence type="ECO:0000256" key="1">
    <source>
        <dbReference type="SAM" id="Coils"/>
    </source>
</evidence>
<accession>A0AAD8BIP7</accession>
<name>A0AAD8BIP7_BIOPF</name>
<organism evidence="3 4">
    <name type="scientific">Biomphalaria pfeifferi</name>
    <name type="common">Bloodfluke planorb</name>
    <name type="synonym">Freshwater snail</name>
    <dbReference type="NCBI Taxonomy" id="112525"/>
    <lineage>
        <taxon>Eukaryota</taxon>
        <taxon>Metazoa</taxon>
        <taxon>Spiralia</taxon>
        <taxon>Lophotrochozoa</taxon>
        <taxon>Mollusca</taxon>
        <taxon>Gastropoda</taxon>
        <taxon>Heterobranchia</taxon>
        <taxon>Euthyneura</taxon>
        <taxon>Panpulmonata</taxon>
        <taxon>Hygrophila</taxon>
        <taxon>Lymnaeoidea</taxon>
        <taxon>Planorbidae</taxon>
        <taxon>Biomphalaria</taxon>
    </lineage>
</organism>
<dbReference type="Proteomes" id="UP001233172">
    <property type="component" value="Unassembled WGS sequence"/>
</dbReference>
<proteinExistence type="predicted"/>
<dbReference type="AlphaFoldDB" id="A0AAD8BIP7"/>
<gene>
    <name evidence="3" type="ORF">Bpfe_015361</name>
</gene>
<dbReference type="InterPro" id="IPR021896">
    <property type="entry name" value="THAP9-like_HTH"/>
</dbReference>
<feature type="domain" description="THAP9-like helix-turn-helix" evidence="2">
    <location>
        <begin position="122"/>
        <end position="193"/>
    </location>
</feature>
<comment type="caution">
    <text evidence="3">The sequence shown here is derived from an EMBL/GenBank/DDBJ whole genome shotgun (WGS) entry which is preliminary data.</text>
</comment>
<evidence type="ECO:0000313" key="4">
    <source>
        <dbReference type="Proteomes" id="UP001233172"/>
    </source>
</evidence>
<evidence type="ECO:0000313" key="3">
    <source>
        <dbReference type="EMBL" id="KAK0055347.1"/>
    </source>
</evidence>
<keyword evidence="4" id="KW-1185">Reference proteome</keyword>
<dbReference type="EMBL" id="JASAOG010000071">
    <property type="protein sequence ID" value="KAK0055347.1"/>
    <property type="molecule type" value="Genomic_DNA"/>
</dbReference>
<protein>
    <submittedName>
        <fullName evidence="3">DNA transposase THAP9</fullName>
    </submittedName>
</protein>
<feature type="coiled-coil region" evidence="1">
    <location>
        <begin position="116"/>
        <end position="143"/>
    </location>
</feature>
<sequence length="210" mass="24499">MERGEGWNPDEHDVVDSTHFTAEDFDESRKLKPMVVPTIFDMHENVKPQTCNNNGQSYTATCSDHDVVALIEHHNYSNTSPRNFKHKLDCAEDNVLTLSKQLKKSKGLNTYYKARVKTLKKELNEKKLLSKELKKRIEIYKELPLHLLSKPEGSIQYSDEQISFALRLHYYGPKAYEYLATKFHLPSTRTVRRPSGTIIQCNKKSWWLEQ</sequence>
<reference evidence="3" key="2">
    <citation type="submission" date="2023-04" db="EMBL/GenBank/DDBJ databases">
        <authorList>
            <person name="Bu L."/>
            <person name="Lu L."/>
            <person name="Laidemitt M.R."/>
            <person name="Zhang S.M."/>
            <person name="Mutuku M."/>
            <person name="Mkoji G."/>
            <person name="Steinauer M."/>
            <person name="Loker E.S."/>
        </authorList>
    </citation>
    <scope>NUCLEOTIDE SEQUENCE</scope>
    <source>
        <strain evidence="3">KasaAsao</strain>
        <tissue evidence="3">Whole Snail</tissue>
    </source>
</reference>
<keyword evidence="1" id="KW-0175">Coiled coil</keyword>
<evidence type="ECO:0000259" key="2">
    <source>
        <dbReference type="Pfam" id="PF12017"/>
    </source>
</evidence>